<evidence type="ECO:0000256" key="2">
    <source>
        <dbReference type="ARBA" id="ARBA00023277"/>
    </source>
</evidence>
<dbReference type="NCBIfam" id="NF009222">
    <property type="entry name" value="PRK12570.1"/>
    <property type="match status" value="1"/>
</dbReference>
<protein>
    <recommendedName>
        <fullName evidence="3">N-acetylmuramic acid 6-phosphate etherase</fullName>
        <shortName evidence="3">MurNAc-6-P etherase</shortName>
        <ecNumber evidence="3">4.2.1.126</ecNumber>
    </recommendedName>
    <alternativeName>
        <fullName evidence="3">N-acetylmuramic acid 6-phosphate hydrolase</fullName>
    </alternativeName>
    <alternativeName>
        <fullName evidence="3">N-acetylmuramic acid 6-phosphate lyase</fullName>
    </alternativeName>
</protein>
<sequence>MSNAEPTTPQEWRALTSMRSPTEERNPRTMDLDTLPATEIIERILAEDASVLARVQALSPQIGALAEACVTAIDAGGTVHYVGAGTSGRLAVLDAVELAPTYNAGPEYFTAHLAGGADAMLVSAEGLEDSEAAGATLVEECGAHDVVIGLAASGRTPYVRGAMAAARARGLVTGLVSANPHAELAELADHPILTDTGPEAVTGSTRMKAATAQKLVLNALSTATMVRLGKTYSNLMIDVRATNQKLIARTVRMLVQATDVDVDTADATLRAAHGNVRVALVALLSGVGAGGVHLAEAALDRHPTDPGRVGDAAGIRAAVQEVEAGS</sequence>
<dbReference type="InterPro" id="IPR001347">
    <property type="entry name" value="SIS_dom"/>
</dbReference>
<gene>
    <name evidence="3" type="primary">murQ</name>
    <name evidence="6" type="ORF">CGZ92_03740</name>
</gene>
<comment type="similarity">
    <text evidence="3">Belongs to the GCKR-like family. MurNAc-6-P etherase subfamily.</text>
</comment>
<dbReference type="EC" id="4.2.1.126" evidence="3"/>
<comment type="caution">
    <text evidence="6">The sequence shown here is derived from an EMBL/GenBank/DDBJ whole genome shotgun (WGS) entry which is preliminary data.</text>
</comment>
<dbReference type="PANTHER" id="PTHR10088:SF4">
    <property type="entry name" value="GLUCOKINASE REGULATORY PROTEIN"/>
    <property type="match status" value="1"/>
</dbReference>
<accession>A0A255EB79</accession>
<dbReference type="GO" id="GO:0009254">
    <property type="term" value="P:peptidoglycan turnover"/>
    <property type="evidence" value="ECO:0007669"/>
    <property type="project" value="TreeGrafter"/>
</dbReference>
<evidence type="ECO:0000259" key="5">
    <source>
        <dbReference type="PROSITE" id="PS51464"/>
    </source>
</evidence>
<dbReference type="PROSITE" id="PS51464">
    <property type="entry name" value="SIS"/>
    <property type="match status" value="1"/>
</dbReference>
<dbReference type="RefSeq" id="WP_094450042.1">
    <property type="nucleotide sequence ID" value="NZ_NMVI01000011.1"/>
</dbReference>
<dbReference type="InterPro" id="IPR005488">
    <property type="entry name" value="Etherase_MurQ"/>
</dbReference>
<comment type="subunit">
    <text evidence="3">Homodimer.</text>
</comment>
<keyword evidence="1 3" id="KW-0456">Lyase</keyword>
<comment type="pathway">
    <text evidence="3">Amino-sugar metabolism; N-acetylmuramate degradation.</text>
</comment>
<keyword evidence="2 3" id="KW-0119">Carbohydrate metabolism</keyword>
<proteinExistence type="inferred from homology"/>
<dbReference type="Proteomes" id="UP000216533">
    <property type="component" value="Unassembled WGS sequence"/>
</dbReference>
<dbReference type="Gene3D" id="1.10.8.1080">
    <property type="match status" value="1"/>
</dbReference>
<dbReference type="GO" id="GO:0016803">
    <property type="term" value="F:ether hydrolase activity"/>
    <property type="evidence" value="ECO:0007669"/>
    <property type="project" value="TreeGrafter"/>
</dbReference>
<evidence type="ECO:0000256" key="3">
    <source>
        <dbReference type="HAMAP-Rule" id="MF_00068"/>
    </source>
</evidence>
<dbReference type="UniPathway" id="UPA00342"/>
<dbReference type="InterPro" id="IPR005486">
    <property type="entry name" value="Glucokinase_regulatory_CS"/>
</dbReference>
<feature type="domain" description="SIS" evidence="5">
    <location>
        <begin position="69"/>
        <end position="230"/>
    </location>
</feature>
<dbReference type="SUPFAM" id="SSF53697">
    <property type="entry name" value="SIS domain"/>
    <property type="match status" value="1"/>
</dbReference>
<comment type="function">
    <text evidence="3">Specifically catalyzes the cleavage of the D-lactyl ether substituent of MurNAc 6-phosphate, producing GlcNAc 6-phosphate and D-lactate.</text>
</comment>
<evidence type="ECO:0000256" key="4">
    <source>
        <dbReference type="SAM" id="MobiDB-lite"/>
    </source>
</evidence>
<dbReference type="AlphaFoldDB" id="A0A255EB79"/>
<dbReference type="NCBIfam" id="NF003915">
    <property type="entry name" value="PRK05441.1"/>
    <property type="match status" value="1"/>
</dbReference>
<name>A0A255EB79_9ACTN</name>
<dbReference type="GO" id="GO:0097173">
    <property type="term" value="P:N-acetylmuramic acid catabolic process"/>
    <property type="evidence" value="ECO:0007669"/>
    <property type="project" value="UniProtKB-UniPathway"/>
</dbReference>
<reference evidence="6 7" key="1">
    <citation type="submission" date="2017-07" db="EMBL/GenBank/DDBJ databases">
        <title>Draft whole genome sequences of clinical Proprionibacteriaceae strains.</title>
        <authorList>
            <person name="Bernier A.-M."/>
            <person name="Bernard K."/>
            <person name="Domingo M.-C."/>
        </authorList>
    </citation>
    <scope>NUCLEOTIDE SEQUENCE [LARGE SCALE GENOMIC DNA]</scope>
    <source>
        <strain evidence="6 7">NML 160184</strain>
    </source>
</reference>
<dbReference type="InterPro" id="IPR040190">
    <property type="entry name" value="MURQ/GCKR"/>
</dbReference>
<feature type="region of interest" description="Disordered" evidence="4">
    <location>
        <begin position="1"/>
        <end position="29"/>
    </location>
</feature>
<feature type="compositionally biased region" description="Polar residues" evidence="4">
    <location>
        <begin position="1"/>
        <end position="10"/>
    </location>
</feature>
<feature type="active site" description="Proton donor" evidence="3">
    <location>
        <position position="97"/>
    </location>
</feature>
<dbReference type="Pfam" id="PF22645">
    <property type="entry name" value="GKRP_SIS_N"/>
    <property type="match status" value="1"/>
</dbReference>
<dbReference type="Gene3D" id="3.40.50.10490">
    <property type="entry name" value="Glucose-6-phosphate isomerase like protein, domain 1"/>
    <property type="match status" value="1"/>
</dbReference>
<comment type="miscellaneous">
    <text evidence="3">A lyase-type mechanism (elimination/hydration) is suggested for the cleavage of the lactyl ether bond of MurNAc 6-phosphate, with the formation of an alpha,beta-unsaturated aldehyde intermediate with (E)-stereochemistry, followed by the syn addition of water to give product.</text>
</comment>
<dbReference type="CDD" id="cd05007">
    <property type="entry name" value="SIS_Etherase"/>
    <property type="match status" value="1"/>
</dbReference>
<dbReference type="HAMAP" id="MF_00068">
    <property type="entry name" value="MurQ"/>
    <property type="match status" value="1"/>
</dbReference>
<dbReference type="GO" id="GO:0097367">
    <property type="term" value="F:carbohydrate derivative binding"/>
    <property type="evidence" value="ECO:0007669"/>
    <property type="project" value="InterPro"/>
</dbReference>
<dbReference type="InterPro" id="IPR046348">
    <property type="entry name" value="SIS_dom_sf"/>
</dbReference>
<dbReference type="GO" id="GO:0046348">
    <property type="term" value="P:amino sugar catabolic process"/>
    <property type="evidence" value="ECO:0007669"/>
    <property type="project" value="InterPro"/>
</dbReference>
<comment type="catalytic activity">
    <reaction evidence="3">
        <text>N-acetyl-D-muramate 6-phosphate + H2O = N-acetyl-D-glucosamine 6-phosphate + (R)-lactate</text>
        <dbReference type="Rhea" id="RHEA:26410"/>
        <dbReference type="ChEBI" id="CHEBI:15377"/>
        <dbReference type="ChEBI" id="CHEBI:16004"/>
        <dbReference type="ChEBI" id="CHEBI:57513"/>
        <dbReference type="ChEBI" id="CHEBI:58722"/>
        <dbReference type="EC" id="4.2.1.126"/>
    </reaction>
</comment>
<dbReference type="EMBL" id="NMVI01000011">
    <property type="protein sequence ID" value="OYN88827.1"/>
    <property type="molecule type" value="Genomic_DNA"/>
</dbReference>
<dbReference type="GO" id="GO:0016835">
    <property type="term" value="F:carbon-oxygen lyase activity"/>
    <property type="evidence" value="ECO:0007669"/>
    <property type="project" value="UniProtKB-UniRule"/>
</dbReference>
<feature type="active site" evidence="3">
    <location>
        <position position="128"/>
    </location>
</feature>
<dbReference type="PANTHER" id="PTHR10088">
    <property type="entry name" value="GLUCOKINASE REGULATORY PROTEIN"/>
    <property type="match status" value="1"/>
</dbReference>
<evidence type="ECO:0000313" key="7">
    <source>
        <dbReference type="Proteomes" id="UP000216533"/>
    </source>
</evidence>
<evidence type="ECO:0000256" key="1">
    <source>
        <dbReference type="ARBA" id="ARBA00023239"/>
    </source>
</evidence>
<dbReference type="PROSITE" id="PS01272">
    <property type="entry name" value="GCKR"/>
    <property type="match status" value="1"/>
</dbReference>
<evidence type="ECO:0000313" key="6">
    <source>
        <dbReference type="EMBL" id="OYN88827.1"/>
    </source>
</evidence>
<organism evidence="6 7">
    <name type="scientific">Parenemella sanctibonifatiensis</name>
    <dbReference type="NCBI Taxonomy" id="2016505"/>
    <lineage>
        <taxon>Bacteria</taxon>
        <taxon>Bacillati</taxon>
        <taxon>Actinomycetota</taxon>
        <taxon>Actinomycetes</taxon>
        <taxon>Propionibacteriales</taxon>
        <taxon>Propionibacteriaceae</taxon>
        <taxon>Parenemella</taxon>
    </lineage>
</organism>